<dbReference type="Proteomes" id="UP001205890">
    <property type="component" value="Unassembled WGS sequence"/>
</dbReference>
<accession>A0ABT1L9Z8</accession>
<keyword evidence="5" id="KW-1185">Reference proteome</keyword>
<evidence type="ECO:0000313" key="4">
    <source>
        <dbReference type="EMBL" id="MCP8938327.1"/>
    </source>
</evidence>
<comment type="caution">
    <text evidence="4">The sequence shown here is derived from an EMBL/GenBank/DDBJ whole genome shotgun (WGS) entry which is preliminary data.</text>
</comment>
<reference evidence="4 5" key="1">
    <citation type="submission" date="2022-07" db="EMBL/GenBank/DDBJ databases">
        <authorList>
            <person name="Li W.-J."/>
            <person name="Deng Q.-Q."/>
        </authorList>
    </citation>
    <scope>NUCLEOTIDE SEQUENCE [LARGE SCALE GENOMIC DNA]</scope>
    <source>
        <strain evidence="4 5">SYSU M60028</strain>
    </source>
</reference>
<dbReference type="InterPro" id="IPR050490">
    <property type="entry name" value="Bact_solute-bd_prot1"/>
</dbReference>
<protein>
    <submittedName>
        <fullName evidence="4">Sugar ABC transporter substrate-binding protein</fullName>
    </submittedName>
</protein>
<dbReference type="CDD" id="cd13585">
    <property type="entry name" value="PBP2_TMBP_like"/>
    <property type="match status" value="1"/>
</dbReference>
<sequence>MDGVMQWPRRHVLGGMLAAGAVAASGGRLAAQGKKPSGTVTIWVGSWWAPQVPLTQKLWQADYPDVQLAFEPLPINGYLDKFSTAALGGTPPDIIDVDTTWVSTVAAKGLLQPLDDVAAKLDVSDISKAVWNAGRFKGVQYAIPARGGPEVYYYNKTVFDKAGVPYPQAGWTHDDLVAIARKLTIKGEQYGMGVPADLSDPSNVLSFFCPILWYFGGDFLTPDEKAPAINTPEAVKAITYWSDFYVKYGAAPEGTPNFSTTRDLMPLFEANKVGLISSSSNTFDALLQKPNVKWGAVLAPDKINRAGGWTMGVPVGAKNPDGAKLFLAWLARPEIQAQVMNRFPASLKARKLPPWNEPKWQIFVEAEPDARSVPSVAGWFEMQTAILTNLQKVLVKQMTPQQAADASAAEMKRIIADNA</sequence>
<evidence type="ECO:0000256" key="3">
    <source>
        <dbReference type="ARBA" id="ARBA00022764"/>
    </source>
</evidence>
<gene>
    <name evidence="4" type="ORF">NK718_07355</name>
</gene>
<name>A0ABT1L9Z8_9HYPH</name>
<dbReference type="Pfam" id="PF01547">
    <property type="entry name" value="SBP_bac_1"/>
    <property type="match status" value="1"/>
</dbReference>
<dbReference type="PANTHER" id="PTHR43649">
    <property type="entry name" value="ARABINOSE-BINDING PROTEIN-RELATED"/>
    <property type="match status" value="1"/>
</dbReference>
<comment type="subcellular location">
    <subcellularLocation>
        <location evidence="1">Periplasm</location>
    </subcellularLocation>
</comment>
<dbReference type="SUPFAM" id="SSF53850">
    <property type="entry name" value="Periplasmic binding protein-like II"/>
    <property type="match status" value="1"/>
</dbReference>
<proteinExistence type="inferred from homology"/>
<evidence type="ECO:0000256" key="2">
    <source>
        <dbReference type="ARBA" id="ARBA00008520"/>
    </source>
</evidence>
<dbReference type="InterPro" id="IPR006059">
    <property type="entry name" value="SBP"/>
</dbReference>
<evidence type="ECO:0000256" key="1">
    <source>
        <dbReference type="ARBA" id="ARBA00004418"/>
    </source>
</evidence>
<dbReference type="PANTHER" id="PTHR43649:SF12">
    <property type="entry name" value="DIACETYLCHITOBIOSE BINDING PROTEIN DASA"/>
    <property type="match status" value="1"/>
</dbReference>
<dbReference type="Gene3D" id="3.40.190.10">
    <property type="entry name" value="Periplasmic binding protein-like II"/>
    <property type="match status" value="1"/>
</dbReference>
<evidence type="ECO:0000313" key="5">
    <source>
        <dbReference type="Proteomes" id="UP001205890"/>
    </source>
</evidence>
<comment type="similarity">
    <text evidence="2">Belongs to the bacterial solute-binding protein 1 family.</text>
</comment>
<dbReference type="EMBL" id="JANCLU010000005">
    <property type="protein sequence ID" value="MCP8938327.1"/>
    <property type="molecule type" value="Genomic_DNA"/>
</dbReference>
<keyword evidence="3" id="KW-0574">Periplasm</keyword>
<dbReference type="RefSeq" id="WP_254740129.1">
    <property type="nucleotide sequence ID" value="NZ_JANCLU010000005.1"/>
</dbReference>
<organism evidence="4 5">
    <name type="scientific">Alsobacter ponti</name>
    <dbReference type="NCBI Taxonomy" id="2962936"/>
    <lineage>
        <taxon>Bacteria</taxon>
        <taxon>Pseudomonadati</taxon>
        <taxon>Pseudomonadota</taxon>
        <taxon>Alphaproteobacteria</taxon>
        <taxon>Hyphomicrobiales</taxon>
        <taxon>Alsobacteraceae</taxon>
        <taxon>Alsobacter</taxon>
    </lineage>
</organism>